<dbReference type="PANTHER" id="PTHR43591">
    <property type="entry name" value="METHYLTRANSFERASE"/>
    <property type="match status" value="1"/>
</dbReference>
<evidence type="ECO:0000259" key="2">
    <source>
        <dbReference type="Pfam" id="PF13649"/>
    </source>
</evidence>
<dbReference type="GO" id="GO:0032259">
    <property type="term" value="P:methylation"/>
    <property type="evidence" value="ECO:0007669"/>
    <property type="project" value="UniProtKB-KW"/>
</dbReference>
<reference evidence="3 4" key="1">
    <citation type="submission" date="2018-06" db="EMBL/GenBank/DDBJ databases">
        <title>Comparative genomics reveals the genomic features of Rhizophagus irregularis, R. cerebriforme, R. diaphanum and Gigaspora rosea, and their symbiotic lifestyle signature.</title>
        <authorList>
            <person name="Morin E."/>
            <person name="San Clemente H."/>
            <person name="Chen E.C.H."/>
            <person name="De La Providencia I."/>
            <person name="Hainaut M."/>
            <person name="Kuo A."/>
            <person name="Kohler A."/>
            <person name="Murat C."/>
            <person name="Tang N."/>
            <person name="Roy S."/>
            <person name="Loubradou J."/>
            <person name="Henrissat B."/>
            <person name="Grigoriev I.V."/>
            <person name="Corradi N."/>
            <person name="Roux C."/>
            <person name="Martin F.M."/>
        </authorList>
    </citation>
    <scope>NUCLEOTIDE SEQUENCE [LARGE SCALE GENOMIC DNA]</scope>
    <source>
        <strain evidence="3 4">DAOM 227022</strain>
    </source>
</reference>
<dbReference type="SUPFAM" id="SSF53335">
    <property type="entry name" value="S-adenosyl-L-methionine-dependent methyltransferases"/>
    <property type="match status" value="1"/>
</dbReference>
<dbReference type="GO" id="GO:0008168">
    <property type="term" value="F:methyltransferase activity"/>
    <property type="evidence" value="ECO:0007669"/>
    <property type="project" value="UniProtKB-KW"/>
</dbReference>
<organism evidence="3 4">
    <name type="scientific">Glomus cerebriforme</name>
    <dbReference type="NCBI Taxonomy" id="658196"/>
    <lineage>
        <taxon>Eukaryota</taxon>
        <taxon>Fungi</taxon>
        <taxon>Fungi incertae sedis</taxon>
        <taxon>Mucoromycota</taxon>
        <taxon>Glomeromycotina</taxon>
        <taxon>Glomeromycetes</taxon>
        <taxon>Glomerales</taxon>
        <taxon>Glomeraceae</taxon>
        <taxon>Glomus</taxon>
    </lineage>
</organism>
<protein>
    <submittedName>
        <fullName evidence="3">S-adenosyl-L-methionine-dependent methyltransferase</fullName>
    </submittedName>
</protein>
<evidence type="ECO:0000313" key="4">
    <source>
        <dbReference type="Proteomes" id="UP000265703"/>
    </source>
</evidence>
<dbReference type="InterPro" id="IPR041698">
    <property type="entry name" value="Methyltransf_25"/>
</dbReference>
<accession>A0A397TFZ0</accession>
<dbReference type="CDD" id="cd02440">
    <property type="entry name" value="AdoMet_MTases"/>
    <property type="match status" value="1"/>
</dbReference>
<evidence type="ECO:0000256" key="1">
    <source>
        <dbReference type="SAM" id="MobiDB-lite"/>
    </source>
</evidence>
<dbReference type="STRING" id="658196.A0A397TFZ0"/>
<dbReference type="OrthoDB" id="2013972at2759"/>
<dbReference type="PANTHER" id="PTHR43591:SF110">
    <property type="entry name" value="RHODANESE DOMAIN-CONTAINING PROTEIN"/>
    <property type="match status" value="1"/>
</dbReference>
<name>A0A397TFZ0_9GLOM</name>
<comment type="caution">
    <text evidence="3">The sequence shown here is derived from an EMBL/GenBank/DDBJ whole genome shotgun (WGS) entry which is preliminary data.</text>
</comment>
<dbReference type="EMBL" id="QKYT01000033">
    <property type="protein sequence ID" value="RIA97180.1"/>
    <property type="molecule type" value="Genomic_DNA"/>
</dbReference>
<feature type="region of interest" description="Disordered" evidence="1">
    <location>
        <begin position="1"/>
        <end position="23"/>
    </location>
</feature>
<dbReference type="Gene3D" id="3.40.50.150">
    <property type="entry name" value="Vaccinia Virus protein VP39"/>
    <property type="match status" value="1"/>
</dbReference>
<keyword evidence="3" id="KW-0808">Transferase</keyword>
<proteinExistence type="predicted"/>
<dbReference type="AlphaFoldDB" id="A0A397TFZ0"/>
<feature type="domain" description="Methyltransferase" evidence="2">
    <location>
        <begin position="66"/>
        <end position="159"/>
    </location>
</feature>
<keyword evidence="3" id="KW-0489">Methyltransferase</keyword>
<sequence length="168" mass="19107">MENIENEKDQIEEDTGPELPDIKSIKKKGSEIDQLYCVHLMLKYAWKGNFGAPVQDLLSSNSGVKVLDVGCGSGFWTLEMATEFPLPKFYGVDSTPTFPESVLPENVEFKVSDILIDGLPFKDAEFDYVFVRNIMFTFQKPNFESIVMKEILRVTKPGGYIEVIYLIY</sequence>
<dbReference type="Proteomes" id="UP000265703">
    <property type="component" value="Unassembled WGS sequence"/>
</dbReference>
<dbReference type="Pfam" id="PF13649">
    <property type="entry name" value="Methyltransf_25"/>
    <property type="match status" value="1"/>
</dbReference>
<keyword evidence="4" id="KW-1185">Reference proteome</keyword>
<evidence type="ECO:0000313" key="3">
    <source>
        <dbReference type="EMBL" id="RIA97180.1"/>
    </source>
</evidence>
<dbReference type="InterPro" id="IPR029063">
    <property type="entry name" value="SAM-dependent_MTases_sf"/>
</dbReference>
<gene>
    <name evidence="3" type="ORF">C1645_687130</name>
</gene>